<keyword evidence="1" id="KW-0732">Signal</keyword>
<evidence type="ECO:0000313" key="2">
    <source>
        <dbReference type="EMBL" id="KAH0964168.1"/>
    </source>
</evidence>
<dbReference type="RefSeq" id="XP_044721681.1">
    <property type="nucleotide sequence ID" value="XM_044863067.1"/>
</dbReference>
<keyword evidence="3" id="KW-1185">Reference proteome</keyword>
<dbReference type="Proteomes" id="UP000824596">
    <property type="component" value="Unassembled WGS sequence"/>
</dbReference>
<organism evidence="2 3">
    <name type="scientific">Hirsutella rhossiliensis</name>
    <dbReference type="NCBI Taxonomy" id="111463"/>
    <lineage>
        <taxon>Eukaryota</taxon>
        <taxon>Fungi</taxon>
        <taxon>Dikarya</taxon>
        <taxon>Ascomycota</taxon>
        <taxon>Pezizomycotina</taxon>
        <taxon>Sordariomycetes</taxon>
        <taxon>Hypocreomycetidae</taxon>
        <taxon>Hypocreales</taxon>
        <taxon>Ophiocordycipitaceae</taxon>
        <taxon>Hirsutella</taxon>
    </lineage>
</organism>
<comment type="caution">
    <text evidence="2">The sequence shown here is derived from an EMBL/GenBank/DDBJ whole genome shotgun (WGS) entry which is preliminary data.</text>
</comment>
<accession>A0A9P8MY21</accession>
<evidence type="ECO:0000256" key="1">
    <source>
        <dbReference type="SAM" id="SignalP"/>
    </source>
</evidence>
<proteinExistence type="predicted"/>
<protein>
    <submittedName>
        <fullName evidence="2">Uncharacterized protein</fullName>
    </submittedName>
</protein>
<sequence length="386" mass="42386">MVSKLSIVVGIAATLQSAVAQEPIKGPLDNYPADNIATLAPFPGYQDDHCAPAGPNIRWNATYFPCRYTMEMDRDCAKPVDANAPLADKQAKWEEQRKCLCVEHPDYFDAAGRGCVGCKKAYQLETEGNYNQYIGRFKALKGEAYCEAKVLTGDYAKHYADLDSQYPATYENMPTPLPPKSIPVEAYWDRDNKNKEFARPDAKAKASTTETGVANLPPVIMNRFGYVESSPATNSSKFTKTKQTAVGAAIIVNRQIIANAEGWKVVNEPQQPIVYRFNDDFPITEFRSPEILVDFSPCSCAKSVVPAGSQPVINEKSIQVFTEFVKTVGFTVSEQPQQQCQGCTVYVELKTHSDSALSSGSTTPVTVENKAQLTVEGNAQVKDISC</sequence>
<reference evidence="2" key="1">
    <citation type="submission" date="2021-09" db="EMBL/GenBank/DDBJ databases">
        <title>A high-quality genome of the endoparasitic fungus Hirsutella rhossiliensis with a comparison of Hirsutella genomes reveals transposable elements contributing to genome size variation.</title>
        <authorList>
            <person name="Lin R."/>
            <person name="Jiao Y."/>
            <person name="Sun X."/>
            <person name="Ling J."/>
            <person name="Xie B."/>
            <person name="Cheng X."/>
        </authorList>
    </citation>
    <scope>NUCLEOTIDE SEQUENCE</scope>
    <source>
        <strain evidence="2">HR02</strain>
    </source>
</reference>
<feature type="signal peptide" evidence="1">
    <location>
        <begin position="1"/>
        <end position="20"/>
    </location>
</feature>
<dbReference type="EMBL" id="JAIZPD010000004">
    <property type="protein sequence ID" value="KAH0964168.1"/>
    <property type="molecule type" value="Genomic_DNA"/>
</dbReference>
<gene>
    <name evidence="2" type="ORF">HRG_04596</name>
</gene>
<evidence type="ECO:0000313" key="3">
    <source>
        <dbReference type="Proteomes" id="UP000824596"/>
    </source>
</evidence>
<dbReference type="GeneID" id="68353725"/>
<name>A0A9P8MY21_9HYPO</name>
<feature type="chain" id="PRO_5040416663" evidence="1">
    <location>
        <begin position="21"/>
        <end position="386"/>
    </location>
</feature>
<dbReference type="OrthoDB" id="4927261at2759"/>
<dbReference type="AlphaFoldDB" id="A0A9P8MY21"/>